<evidence type="ECO:0000259" key="10">
    <source>
        <dbReference type="PROSITE" id="PS50885"/>
    </source>
</evidence>
<feature type="domain" description="HAMP" evidence="10">
    <location>
        <begin position="292"/>
        <end position="344"/>
    </location>
</feature>
<dbReference type="PROSITE" id="PS50109">
    <property type="entry name" value="HIS_KIN"/>
    <property type="match status" value="1"/>
</dbReference>
<accession>A0AAE5C875</accession>
<evidence type="ECO:0000256" key="8">
    <source>
        <dbReference type="ARBA" id="ARBA00022840"/>
    </source>
</evidence>
<sequence>MTLRTRLRLAFLAVVIVPVVAFAFVVRRTMSERTTEQYQRRVDALVAVIEDDLALRGAEVRERLRALAILAGDDNRLRAAAVSGLESERPYLLDYAGKALHLAGLAMLQMQNERGRIISSGHFRNEYDRLEPGLPGLLTRAPGGAALLEARSPEGPFLALAAVDSVRISGVKFSLVGGVSVERSFLTQLARGTELAVTLSYPGGSLSSTVSGPQSDADPAPDSTEAARAEVVAELAVPFVDAERSALLDARIYVSHPLDELRALQSAIDRWFLVAVAVTAGVAFLLATWLASRISRPLAELAHKTSRIDLDRLGIDFSSSRKDEVGSLTRLLGSMTERLRGSAARLKEAERRATIGELARQVNHDIKNGLTPIRNVLRHLAQVARDEPDRLPEVFAERQGTVDTSIAYLENLASNYARLYPRMERRACDVNDVVRQVAASIGGRPGVRLETDLADTPAAVHADPVALRRIVENLADNAVDSLGPDGGSVRLASELAGDAAGDGTVRISVADTGRGMNADQQAKIFDDFYTTKDRGTGLGLSIVRRLVLDLDGTIRVESEPGQGSRFVVELPAAAGTSDERSAGGEETA</sequence>
<dbReference type="Proteomes" id="UP000702544">
    <property type="component" value="Unassembled WGS sequence"/>
</dbReference>
<evidence type="ECO:0000313" key="12">
    <source>
        <dbReference type="Proteomes" id="UP000702544"/>
    </source>
</evidence>
<dbReference type="Pfam" id="PF02518">
    <property type="entry name" value="HATPase_c"/>
    <property type="match status" value="1"/>
</dbReference>
<feature type="domain" description="Histidine kinase" evidence="9">
    <location>
        <begin position="361"/>
        <end position="574"/>
    </location>
</feature>
<evidence type="ECO:0000256" key="1">
    <source>
        <dbReference type="ARBA" id="ARBA00000085"/>
    </source>
</evidence>
<proteinExistence type="predicted"/>
<evidence type="ECO:0000256" key="2">
    <source>
        <dbReference type="ARBA" id="ARBA00004370"/>
    </source>
</evidence>
<dbReference type="InterPro" id="IPR036890">
    <property type="entry name" value="HATPase_C_sf"/>
</dbReference>
<dbReference type="GO" id="GO:0005524">
    <property type="term" value="F:ATP binding"/>
    <property type="evidence" value="ECO:0007669"/>
    <property type="project" value="UniProtKB-KW"/>
</dbReference>
<evidence type="ECO:0000256" key="3">
    <source>
        <dbReference type="ARBA" id="ARBA00012438"/>
    </source>
</evidence>
<dbReference type="Gene3D" id="6.10.340.10">
    <property type="match status" value="1"/>
</dbReference>
<comment type="subcellular location">
    <subcellularLocation>
        <location evidence="2">Membrane</location>
    </subcellularLocation>
</comment>
<dbReference type="InterPro" id="IPR004358">
    <property type="entry name" value="Sig_transdc_His_kin-like_C"/>
</dbReference>
<dbReference type="PANTHER" id="PTHR44936">
    <property type="entry name" value="SENSOR PROTEIN CREC"/>
    <property type="match status" value="1"/>
</dbReference>
<evidence type="ECO:0000256" key="6">
    <source>
        <dbReference type="ARBA" id="ARBA00022741"/>
    </source>
</evidence>
<dbReference type="Gene3D" id="3.30.565.10">
    <property type="entry name" value="Histidine kinase-like ATPase, C-terminal domain"/>
    <property type="match status" value="1"/>
</dbReference>
<dbReference type="CDD" id="cd06225">
    <property type="entry name" value="HAMP"/>
    <property type="match status" value="1"/>
</dbReference>
<dbReference type="GO" id="GO:0004673">
    <property type="term" value="F:protein histidine kinase activity"/>
    <property type="evidence" value="ECO:0007669"/>
    <property type="project" value="UniProtKB-EC"/>
</dbReference>
<dbReference type="PANTHER" id="PTHR44936:SF10">
    <property type="entry name" value="SENSOR PROTEIN RSTB"/>
    <property type="match status" value="1"/>
</dbReference>
<dbReference type="Pfam" id="PF00672">
    <property type="entry name" value="HAMP"/>
    <property type="match status" value="1"/>
</dbReference>
<dbReference type="InterPro" id="IPR003594">
    <property type="entry name" value="HATPase_dom"/>
</dbReference>
<gene>
    <name evidence="11" type="ORF">GWO12_03855</name>
</gene>
<evidence type="ECO:0000259" key="9">
    <source>
        <dbReference type="PROSITE" id="PS50109"/>
    </source>
</evidence>
<evidence type="ECO:0000313" key="11">
    <source>
        <dbReference type="EMBL" id="NIR74236.1"/>
    </source>
</evidence>
<reference evidence="11 12" key="1">
    <citation type="submission" date="2020-01" db="EMBL/GenBank/DDBJ databases">
        <title>Genomes assembled from Gulf of Kutch pelagic sediment metagenomes.</title>
        <authorList>
            <person name="Chandrashekar M."/>
            <person name="Mahajan M.S."/>
            <person name="Dave K.J."/>
            <person name="Vatsa P."/>
            <person name="Nathani N.M."/>
        </authorList>
    </citation>
    <scope>NUCLEOTIDE SEQUENCE [LARGE SCALE GENOMIC DNA]</scope>
    <source>
        <strain evidence="11">KS3-K002</strain>
    </source>
</reference>
<dbReference type="SUPFAM" id="SSF55874">
    <property type="entry name" value="ATPase domain of HSP90 chaperone/DNA topoisomerase II/histidine kinase"/>
    <property type="match status" value="1"/>
</dbReference>
<keyword evidence="7 11" id="KW-0418">Kinase</keyword>
<dbReference type="GO" id="GO:0016020">
    <property type="term" value="C:membrane"/>
    <property type="evidence" value="ECO:0007669"/>
    <property type="project" value="UniProtKB-SubCell"/>
</dbReference>
<evidence type="ECO:0000256" key="7">
    <source>
        <dbReference type="ARBA" id="ARBA00022777"/>
    </source>
</evidence>
<keyword evidence="5" id="KW-0808">Transferase</keyword>
<name>A0AAE5C875_9BACT</name>
<keyword evidence="6" id="KW-0547">Nucleotide-binding</keyword>
<dbReference type="GO" id="GO:0007165">
    <property type="term" value="P:signal transduction"/>
    <property type="evidence" value="ECO:0007669"/>
    <property type="project" value="InterPro"/>
</dbReference>
<evidence type="ECO:0000256" key="4">
    <source>
        <dbReference type="ARBA" id="ARBA00022553"/>
    </source>
</evidence>
<keyword evidence="4" id="KW-0597">Phosphoprotein</keyword>
<comment type="caution">
    <text evidence="11">The sequence shown here is derived from an EMBL/GenBank/DDBJ whole genome shotgun (WGS) entry which is preliminary data.</text>
</comment>
<dbReference type="InterPro" id="IPR005467">
    <property type="entry name" value="His_kinase_dom"/>
</dbReference>
<dbReference type="PRINTS" id="PR00344">
    <property type="entry name" value="BCTRLSENSOR"/>
</dbReference>
<dbReference type="SMART" id="SM00387">
    <property type="entry name" value="HATPase_c"/>
    <property type="match status" value="1"/>
</dbReference>
<dbReference type="EMBL" id="JAACAK010000028">
    <property type="protein sequence ID" value="NIR74236.1"/>
    <property type="molecule type" value="Genomic_DNA"/>
</dbReference>
<dbReference type="InterPro" id="IPR003660">
    <property type="entry name" value="HAMP_dom"/>
</dbReference>
<dbReference type="PROSITE" id="PS50885">
    <property type="entry name" value="HAMP"/>
    <property type="match status" value="1"/>
</dbReference>
<protein>
    <recommendedName>
        <fullName evidence="3">histidine kinase</fullName>
        <ecNumber evidence="3">2.7.13.3</ecNumber>
    </recommendedName>
</protein>
<dbReference type="EC" id="2.7.13.3" evidence="3"/>
<dbReference type="InterPro" id="IPR050980">
    <property type="entry name" value="2C_sensor_his_kinase"/>
</dbReference>
<evidence type="ECO:0000256" key="5">
    <source>
        <dbReference type="ARBA" id="ARBA00022679"/>
    </source>
</evidence>
<dbReference type="SMART" id="SM00304">
    <property type="entry name" value="HAMP"/>
    <property type="match status" value="1"/>
</dbReference>
<dbReference type="AlphaFoldDB" id="A0AAE5C875"/>
<dbReference type="SUPFAM" id="SSF158472">
    <property type="entry name" value="HAMP domain-like"/>
    <property type="match status" value="1"/>
</dbReference>
<organism evidence="11 12">
    <name type="scientific">Candidatus Kutchimonas denitrificans</name>
    <dbReference type="NCBI Taxonomy" id="3056748"/>
    <lineage>
        <taxon>Bacteria</taxon>
        <taxon>Pseudomonadati</taxon>
        <taxon>Gemmatimonadota</taxon>
        <taxon>Gemmatimonadia</taxon>
        <taxon>Candidatus Palauibacterales</taxon>
        <taxon>Candidatus Palauibacteraceae</taxon>
        <taxon>Candidatus Kutchimonas</taxon>
    </lineage>
</organism>
<comment type="catalytic activity">
    <reaction evidence="1">
        <text>ATP + protein L-histidine = ADP + protein N-phospho-L-histidine.</text>
        <dbReference type="EC" id="2.7.13.3"/>
    </reaction>
</comment>
<keyword evidence="8" id="KW-0067">ATP-binding</keyword>